<feature type="active site" evidence="4">
    <location>
        <position position="414"/>
    </location>
</feature>
<dbReference type="GO" id="GO:0008265">
    <property type="term" value="F:molybdenum cofactor sulfurtransferase activity"/>
    <property type="evidence" value="ECO:0007669"/>
    <property type="project" value="UniProtKB-UniRule"/>
</dbReference>
<gene>
    <name evidence="4" type="primary">hxB</name>
    <name evidence="6" type="ORF">A1O1_01525</name>
</gene>
<dbReference type="STRING" id="1182541.W9ZPL2"/>
<protein>
    <recommendedName>
        <fullName evidence="4">Molybdenum cofactor sulfurase</fullName>
        <shortName evidence="4">MCS</shortName>
        <shortName evidence="4">MOS</shortName>
        <shortName evidence="4">MoCo sulfurase</shortName>
        <ecNumber evidence="4">2.8.1.9</ecNumber>
    </recommendedName>
    <alternativeName>
        <fullName evidence="4">Molybdenum cofactor sulfurtransferase</fullName>
    </alternativeName>
</protein>
<keyword evidence="6" id="KW-0456">Lyase</keyword>
<dbReference type="PANTHER" id="PTHR14237">
    <property type="entry name" value="MOLYBDOPTERIN COFACTOR SULFURASE MOSC"/>
    <property type="match status" value="1"/>
</dbReference>
<feature type="modified residue" description="N6-(pyridoxal phosphate)lysine" evidence="4">
    <location>
        <position position="253"/>
    </location>
</feature>
<comment type="function">
    <text evidence="4">Sulfurates the molybdenum cofactor. Sulfation of molybdenum is essential for xanthine dehydrogenase (XDH) and aldehyde oxidase (ADO) enzymes in which molybdenum cofactor is liganded by 1 oxygen and 1 sulfur atom in active form.</text>
</comment>
<keyword evidence="3 4" id="KW-0501">Molybdenum cofactor biosynthesis</keyword>
<comment type="cofactor">
    <cofactor evidence="4">
        <name>pyridoxal 5'-phosphate</name>
        <dbReference type="ChEBI" id="CHEBI:597326"/>
    </cofactor>
</comment>
<dbReference type="InterPro" id="IPR000192">
    <property type="entry name" value="Aminotrans_V_dom"/>
</dbReference>
<dbReference type="HAMAP" id="MF_03050">
    <property type="entry name" value="MOCOS"/>
    <property type="match status" value="1"/>
</dbReference>
<feature type="domain" description="MOSC" evidence="5">
    <location>
        <begin position="655"/>
        <end position="823"/>
    </location>
</feature>
<dbReference type="EC" id="2.8.1.9" evidence="4"/>
<keyword evidence="1 4" id="KW-0808">Transferase</keyword>
<dbReference type="GO" id="GO:0030170">
    <property type="term" value="F:pyridoxal phosphate binding"/>
    <property type="evidence" value="ECO:0007669"/>
    <property type="project" value="UniProtKB-UniRule"/>
</dbReference>
<dbReference type="Pfam" id="PF03473">
    <property type="entry name" value="MOSC"/>
    <property type="match status" value="1"/>
</dbReference>
<evidence type="ECO:0000256" key="4">
    <source>
        <dbReference type="HAMAP-Rule" id="MF_03050"/>
    </source>
</evidence>
<dbReference type="PANTHER" id="PTHR14237:SF80">
    <property type="entry name" value="MOLYBDENUM COFACTOR SULFURASE"/>
    <property type="match status" value="1"/>
</dbReference>
<dbReference type="SUPFAM" id="SSF53383">
    <property type="entry name" value="PLP-dependent transferases"/>
    <property type="match status" value="1"/>
</dbReference>
<dbReference type="InterPro" id="IPR015421">
    <property type="entry name" value="PyrdxlP-dep_Trfase_major"/>
</dbReference>
<sequence>MTEARHAALQGNTSSGTVTVTIDPDTGYFVNLDDIRDIEYPALAETTYLDHAGTTLYAKSLIEAYSRELTGNLFGNPHSASASSQLSSRRIDDIRLQALRFFNADPDEFDLVFVANATAAIKLVGDALRDQGNGFRYHYHGEAHTSVVGLREIAALGSSCLANDREVDDWLSKVGPDAKVNHKDVSLLAYPAQSNMTGRRLPLQWCRRVNETRTSTGSPIFTLLDAAALVSTAPLDLSDSLTAPDFIALSFYKIFGFPDVGALIVRKTSGHILRRRKYFGGGTVDMVTMFGDTWHAKKESSLHSCLEDGTLPFHNIIALQVAFDTHRRIYGSMTNISRHTTFLASVLRRRLQSLKHGNGSQVCTIYTDNFSLNNSQGPVITFNLRDKQGNYVSNTEVEKLAIVKNIQFRTGGLCNPGGVAYHLGLSTEEMQRNYAAGQRCGGDNDIFGGKPTGAIRVSLGPMSNLKDVETLVSFVHEFYVDSCLPLSTSIPTYSLPSQPTGSFFVESLSVFPIKSCAAFKIPADVPWDVGPMGLAWDRGWCLVHEGTNVALSQKRFPRMALIRPTIDLRTRVLRLSFDLESSSTRLLEVSLDSSPTSSIHLKKTCDAPTINKSSNVCGEDIDVDVYTSAEVSGFFTEALGVPCTLAKFPTDGTIRQAKVRVPGSSRGKQATAPGKSIALSNESPILLISRSSVNRLNEQIKHNGGIGQAVAADSFRGNIVIAQELYGGQAESPYVEDDWNSLQIGGDETSSCSFEVLGPCQRCQMVCVDQRSAQRRQEPFSTLAKTRRKDGRVWFGMHMCLSTESDWTRPLARIQVGDRVVPK</sequence>
<dbReference type="InterPro" id="IPR005303">
    <property type="entry name" value="MOCOS_middle"/>
</dbReference>
<comment type="similarity">
    <text evidence="4">Belongs to the class-V pyridoxal-phosphate-dependent aminotransferase family. MOCOS subfamily.</text>
</comment>
<keyword evidence="7" id="KW-1185">Reference proteome</keyword>
<comment type="caution">
    <text evidence="6">The sequence shown here is derived from an EMBL/GenBank/DDBJ whole genome shotgun (WGS) entry which is preliminary data.</text>
</comment>
<dbReference type="InterPro" id="IPR015424">
    <property type="entry name" value="PyrdxlP-dep_Trfase"/>
</dbReference>
<dbReference type="Proteomes" id="UP000019484">
    <property type="component" value="Unassembled WGS sequence"/>
</dbReference>
<dbReference type="Pfam" id="PF00266">
    <property type="entry name" value="Aminotran_5"/>
    <property type="match status" value="1"/>
</dbReference>
<dbReference type="HOGENOM" id="CLU_010913_0_0_1"/>
<evidence type="ECO:0000259" key="5">
    <source>
        <dbReference type="PROSITE" id="PS51340"/>
    </source>
</evidence>
<dbReference type="SUPFAM" id="SSF141673">
    <property type="entry name" value="MOSC N-terminal domain-like"/>
    <property type="match status" value="1"/>
</dbReference>
<proteinExistence type="inferred from homology"/>
<accession>W9ZPL2</accession>
<evidence type="ECO:0000256" key="3">
    <source>
        <dbReference type="ARBA" id="ARBA00023150"/>
    </source>
</evidence>
<dbReference type="Pfam" id="PF03476">
    <property type="entry name" value="MOSC_N"/>
    <property type="match status" value="1"/>
</dbReference>
<evidence type="ECO:0000256" key="1">
    <source>
        <dbReference type="ARBA" id="ARBA00022679"/>
    </source>
</evidence>
<dbReference type="GeneID" id="19156427"/>
<comment type="catalytic activity">
    <reaction evidence="4">
        <text>Mo-molybdopterin + L-cysteine + AH2 = thio-Mo-molybdopterin + L-alanine + A + H2O</text>
        <dbReference type="Rhea" id="RHEA:42636"/>
        <dbReference type="ChEBI" id="CHEBI:13193"/>
        <dbReference type="ChEBI" id="CHEBI:15377"/>
        <dbReference type="ChEBI" id="CHEBI:17499"/>
        <dbReference type="ChEBI" id="CHEBI:35235"/>
        <dbReference type="ChEBI" id="CHEBI:57972"/>
        <dbReference type="ChEBI" id="CHEBI:71302"/>
        <dbReference type="ChEBI" id="CHEBI:82685"/>
        <dbReference type="EC" id="2.8.1.9"/>
    </reaction>
</comment>
<organism evidence="6 7">
    <name type="scientific">Capronia coronata CBS 617.96</name>
    <dbReference type="NCBI Taxonomy" id="1182541"/>
    <lineage>
        <taxon>Eukaryota</taxon>
        <taxon>Fungi</taxon>
        <taxon>Dikarya</taxon>
        <taxon>Ascomycota</taxon>
        <taxon>Pezizomycotina</taxon>
        <taxon>Eurotiomycetes</taxon>
        <taxon>Chaetothyriomycetidae</taxon>
        <taxon>Chaetothyriales</taxon>
        <taxon>Herpotrichiellaceae</taxon>
        <taxon>Capronia</taxon>
    </lineage>
</organism>
<dbReference type="RefSeq" id="XP_007720628.1">
    <property type="nucleotide sequence ID" value="XM_007722438.1"/>
</dbReference>
<dbReference type="GO" id="GO:0016829">
    <property type="term" value="F:lyase activity"/>
    <property type="evidence" value="ECO:0007669"/>
    <property type="project" value="UniProtKB-UniRule"/>
</dbReference>
<name>W9ZPL2_9EURO</name>
<evidence type="ECO:0000313" key="6">
    <source>
        <dbReference type="EMBL" id="EXJ96399.1"/>
    </source>
</evidence>
<dbReference type="eggNOG" id="KOG2142">
    <property type="taxonomic scope" value="Eukaryota"/>
</dbReference>
<dbReference type="InterPro" id="IPR028886">
    <property type="entry name" value="MoCo_sulfurase"/>
</dbReference>
<dbReference type="EMBL" id="AMWN01000001">
    <property type="protein sequence ID" value="EXJ96399.1"/>
    <property type="molecule type" value="Genomic_DNA"/>
</dbReference>
<dbReference type="InterPro" id="IPR005302">
    <property type="entry name" value="MoCF_Sase_C"/>
</dbReference>
<evidence type="ECO:0000313" key="7">
    <source>
        <dbReference type="Proteomes" id="UP000019484"/>
    </source>
</evidence>
<keyword evidence="2 4" id="KW-0663">Pyridoxal phosphate</keyword>
<dbReference type="GO" id="GO:0006777">
    <property type="term" value="P:Mo-molybdopterin cofactor biosynthetic process"/>
    <property type="evidence" value="ECO:0007669"/>
    <property type="project" value="UniProtKB-UniRule"/>
</dbReference>
<reference evidence="6 7" key="1">
    <citation type="submission" date="2013-03" db="EMBL/GenBank/DDBJ databases">
        <title>The Genome Sequence of Capronia coronata CBS 617.96.</title>
        <authorList>
            <consortium name="The Broad Institute Genomics Platform"/>
            <person name="Cuomo C."/>
            <person name="de Hoog S."/>
            <person name="Gorbushina A."/>
            <person name="Walker B."/>
            <person name="Young S.K."/>
            <person name="Zeng Q."/>
            <person name="Gargeya S."/>
            <person name="Fitzgerald M."/>
            <person name="Haas B."/>
            <person name="Abouelleil A."/>
            <person name="Allen A.W."/>
            <person name="Alvarado L."/>
            <person name="Arachchi H.M."/>
            <person name="Berlin A.M."/>
            <person name="Chapman S.B."/>
            <person name="Gainer-Dewar J."/>
            <person name="Goldberg J."/>
            <person name="Griggs A."/>
            <person name="Gujja S."/>
            <person name="Hansen M."/>
            <person name="Howarth C."/>
            <person name="Imamovic A."/>
            <person name="Ireland A."/>
            <person name="Larimer J."/>
            <person name="McCowan C."/>
            <person name="Murphy C."/>
            <person name="Pearson M."/>
            <person name="Poon T.W."/>
            <person name="Priest M."/>
            <person name="Roberts A."/>
            <person name="Saif S."/>
            <person name="Shea T."/>
            <person name="Sisk P."/>
            <person name="Sykes S."/>
            <person name="Wortman J."/>
            <person name="Nusbaum C."/>
            <person name="Birren B."/>
        </authorList>
    </citation>
    <scope>NUCLEOTIDE SEQUENCE [LARGE SCALE GENOMIC DNA]</scope>
    <source>
        <strain evidence="6 7">CBS 617.96</strain>
    </source>
</reference>
<dbReference type="PROSITE" id="PS51340">
    <property type="entry name" value="MOSC"/>
    <property type="match status" value="1"/>
</dbReference>
<dbReference type="OrthoDB" id="10264306at2759"/>
<evidence type="ECO:0000256" key="2">
    <source>
        <dbReference type="ARBA" id="ARBA00022898"/>
    </source>
</evidence>
<dbReference type="GO" id="GO:0030151">
    <property type="term" value="F:molybdenum ion binding"/>
    <property type="evidence" value="ECO:0007669"/>
    <property type="project" value="UniProtKB-UniRule"/>
</dbReference>
<dbReference type="Gene3D" id="3.40.640.10">
    <property type="entry name" value="Type I PLP-dependent aspartate aminotransferase-like (Major domain)"/>
    <property type="match status" value="1"/>
</dbReference>
<dbReference type="AlphaFoldDB" id="W9ZPL2"/>